<accession>F8FJM1</accession>
<organism evidence="1 2">
    <name type="scientific">Paenibacillus mucilaginosus (strain KNP414)</name>
    <dbReference type="NCBI Taxonomy" id="1036673"/>
    <lineage>
        <taxon>Bacteria</taxon>
        <taxon>Bacillati</taxon>
        <taxon>Bacillota</taxon>
        <taxon>Bacilli</taxon>
        <taxon>Bacillales</taxon>
        <taxon>Paenibacillaceae</taxon>
        <taxon>Paenibacillus</taxon>
    </lineage>
</organism>
<proteinExistence type="predicted"/>
<reference evidence="1 2" key="2">
    <citation type="journal article" date="2013" name="Genome Announc.">
        <title>Genome Sequence of Growth-Improving Paenibacillus mucilaginosus Strain KNP414.</title>
        <authorList>
            <person name="Lu J.J."/>
            <person name="Wang J.F."/>
            <person name="Hu X.F."/>
        </authorList>
    </citation>
    <scope>NUCLEOTIDE SEQUENCE [LARGE SCALE GENOMIC DNA]</scope>
    <source>
        <strain evidence="1 2">KNP414</strain>
    </source>
</reference>
<protein>
    <submittedName>
        <fullName evidence="1">Uncharacterized protein</fullName>
    </submittedName>
</protein>
<dbReference type="HOGENOM" id="CLU_3236999_0_0_9"/>
<gene>
    <name evidence="1" type="ordered locus">KNP414_04339</name>
</gene>
<dbReference type="AlphaFoldDB" id="F8FJM1"/>
<dbReference type="Proteomes" id="UP000006620">
    <property type="component" value="Chromosome"/>
</dbReference>
<dbReference type="EMBL" id="CP002869">
    <property type="protein sequence ID" value="AEI42871.1"/>
    <property type="molecule type" value="Genomic_DNA"/>
</dbReference>
<name>F8FJM1_PAEMK</name>
<reference evidence="2" key="1">
    <citation type="submission" date="2011-06" db="EMBL/GenBank/DDBJ databases">
        <title>Complete genome sequence of Paenibacillus mucilaginosus KNP414.</title>
        <authorList>
            <person name="Wang J."/>
            <person name="Hu S."/>
            <person name="Hu X."/>
            <person name="Zhang B."/>
            <person name="Dong D."/>
            <person name="Zhang S."/>
            <person name="Zhao K."/>
            <person name="Wu D."/>
        </authorList>
    </citation>
    <scope>NUCLEOTIDE SEQUENCE [LARGE SCALE GENOMIC DNA]</scope>
    <source>
        <strain evidence="2">KNP414</strain>
    </source>
</reference>
<evidence type="ECO:0000313" key="1">
    <source>
        <dbReference type="EMBL" id="AEI42871.1"/>
    </source>
</evidence>
<dbReference type="KEGG" id="pms:KNP414_04339"/>
<sequence length="43" mass="4865">MAGSYCAAFLILSACVVLDNVLYFKYYLDCHSIMIYSTSMEVD</sequence>
<evidence type="ECO:0000313" key="2">
    <source>
        <dbReference type="Proteomes" id="UP000006620"/>
    </source>
</evidence>